<dbReference type="GO" id="GO:0008017">
    <property type="term" value="F:microtubule binding"/>
    <property type="evidence" value="ECO:0007669"/>
    <property type="project" value="InterPro"/>
</dbReference>
<dbReference type="OrthoDB" id="266718at2759"/>
<dbReference type="PROSITE" id="PS00108">
    <property type="entry name" value="PROTEIN_KINASE_ST"/>
    <property type="match status" value="1"/>
</dbReference>
<feature type="compositionally biased region" description="Polar residues" evidence="5">
    <location>
        <begin position="420"/>
        <end position="442"/>
    </location>
</feature>
<dbReference type="Pfam" id="PF23606">
    <property type="entry name" value="HEAT_ULK4"/>
    <property type="match status" value="1"/>
</dbReference>
<dbReference type="Gene3D" id="1.25.10.10">
    <property type="entry name" value="Leucine-rich Repeat Variant"/>
    <property type="match status" value="1"/>
</dbReference>
<keyword evidence="7" id="KW-0808">Transferase</keyword>
<dbReference type="InParanoid" id="A0A078BBM2"/>
<dbReference type="InterPro" id="IPR008271">
    <property type="entry name" value="Ser/Thr_kinase_AS"/>
</dbReference>
<dbReference type="SMART" id="SM00220">
    <property type="entry name" value="S_TKc"/>
    <property type="match status" value="1"/>
</dbReference>
<sequence>MNNYHIYEEVGRGKYSVVYKGRIKKSIKYVAVKSVERSRRKKLMNEVRIFHDLAHRNILKFYNWYETRNHLWIIFEYCAGGDLFQLVEQDKKLPEETVRKFGIELVEGLSYLHENAIIYSDLKPSNILLNEYGVLKLSDFGLSKKISELTQPDNDPSKPKAGTPYYMAPELYQDNGIHSFYSDFWSLGCLLFEMATGKPPFCTNSLKDLIAMIIQADFPRVEGFSVEFNDLLRRLLEKDPIKRINWEELKQHAFWQTGGKQYDFIRRVYPAQPQFDVYLRQRNIVPEHFYSQRANPLAKLFQVPDIGSNKVDILRLSHNVRRNLKREEEEESTDKYGSNNAAMQQEFQNFAKNPPNNNSGMAIAGAAALMMVGNGNQINNPSQNQNEINLHIGEDDINLNNRRIVLNFGEKGDDTDSDNYRQGNNTDSGSNTPSSQINQNPDQDPYEKQMLRGDKQINQQPLINNIFQNHRGSDSSNHPKSHSAQNMAYEIEQQQPEDHAQIIKQQMYPPSNKKNSAGNTHTKQPPQKQHSANITLSSPTHNNILTDNSTLGNISSFSGKQPQAQRDLSKILNQQAAQSQQQQQFILQQQQQLQDYNTYNTQATNNSALNMIPNIPPQVNQNIPNPNQQMKVPLKTIDQLLIHNSDSAVKPIIGNKEIEKQVEAVYDVNHLSFTPWTPEQILQRIETAQIENHLNELYNAIGSNNIVNQKVHALLYFESIIVNSQISNRLINSAFMNLLVKMMKTIKTPQIRIRLCSVIGLLIRHSTVIENDLAQSDICNQLIEIMKDKNEKVRKKAIAALGEYMFYAATQLDDEQADSCWEISDDAIAVIIRSLREQEDETVRFYACKTLENITAQSNSAGDRFATGEAVNFLLQMFLAAPQMINDNLRTSAAVALSHICKLQPRLFASIFNKVSSKMFCYTLIEGNSRVQQAFITMLNQALSQGTYPKINEVLLNEENFLRSLIRLIEHQSIVIRGKVLLTFLLLFRMDFRWMAMFDPEVKFFHIIDRLSRDHYKYVQCCLQCLIVGIDEIIPKIFQTISEELSILLNGGRSGSQSEFDKKISRSEFELLQGNLVYIAIILDLQQAQIVKNRILNEKFIRNIAIFIDHCEIHSFQGAEEFLHALLLINENLSSNQKILLQMNEPILNYMLKVLLSKINSKSADIRFLSLKIFTDIIIQYLNDESIYDAKGIVSDQMISENGNNVKATTKYINDLMLKELFPLFKLILQDTDPVPLFGLKLLSAIVERNSDFVQLFKRFDLIRYISENYMVNHSRLNRHTINILKSILESKELTFTELAQYRIIDKTHEIIKNMLKNKQDWCTEILLDIIHEILTQFNDVVKAKEGEISKLIDEIFNNFDICVQLLSTQFEIQIIEKASQCLIQMLQLYAMCQQKKREIYFVEGHMNYLISALETDKKIIHKRVLKCVYWALIQSEYQLKLPKDRKLALDKIIGKLMLSDDRSINNTSKEIQKILTDQQLGGIEGQGNMSQQMVMGSGGGQQVNFYHNMKQQ</sequence>
<dbReference type="PANTHER" id="PTHR46562">
    <property type="entry name" value="SERINE/THREONINE-KINASE ULK4-LIKE PROTEIN-RELATED"/>
    <property type="match status" value="1"/>
</dbReference>
<feature type="binding site" evidence="4">
    <location>
        <position position="33"/>
    </location>
    <ligand>
        <name>ATP</name>
        <dbReference type="ChEBI" id="CHEBI:30616"/>
    </ligand>
</feature>
<dbReference type="EMBL" id="CCKQ01019599">
    <property type="protein sequence ID" value="CDW91611.1"/>
    <property type="molecule type" value="Genomic_DNA"/>
</dbReference>
<dbReference type="InterPro" id="IPR000719">
    <property type="entry name" value="Prot_kinase_dom"/>
</dbReference>
<name>A0A078BBM2_STYLE</name>
<evidence type="ECO:0000256" key="3">
    <source>
        <dbReference type="ARBA" id="ARBA00022840"/>
    </source>
</evidence>
<keyword evidence="7" id="KW-0418">Kinase</keyword>
<proteinExistence type="predicted"/>
<gene>
    <name evidence="7" type="primary">Contig11852.g12673</name>
    <name evidence="7" type="ORF">STYLEM_20769</name>
</gene>
<dbReference type="SUPFAM" id="SSF48371">
    <property type="entry name" value="ARM repeat"/>
    <property type="match status" value="2"/>
</dbReference>
<dbReference type="InterPro" id="IPR017441">
    <property type="entry name" value="Protein_kinase_ATP_BS"/>
</dbReference>
<dbReference type="GO" id="GO:0004672">
    <property type="term" value="F:protein kinase activity"/>
    <property type="evidence" value="ECO:0007669"/>
    <property type="project" value="InterPro"/>
</dbReference>
<dbReference type="InterPro" id="IPR016024">
    <property type="entry name" value="ARM-type_fold"/>
</dbReference>
<keyword evidence="3 4" id="KW-0067">ATP-binding</keyword>
<feature type="region of interest" description="Disordered" evidence="5">
    <location>
        <begin position="409"/>
        <end position="447"/>
    </location>
</feature>
<dbReference type="PANTHER" id="PTHR46562:SF1">
    <property type="entry name" value="SERINE_THREONINE-PROTEIN KINASE ULK4"/>
    <property type="match status" value="1"/>
</dbReference>
<keyword evidence="8" id="KW-1185">Reference proteome</keyword>
<evidence type="ECO:0000256" key="4">
    <source>
        <dbReference type="PROSITE-ProRule" id="PRU10141"/>
    </source>
</evidence>
<dbReference type="PROSITE" id="PS00107">
    <property type="entry name" value="PROTEIN_KINASE_ATP"/>
    <property type="match status" value="1"/>
</dbReference>
<dbReference type="InterPro" id="IPR056981">
    <property type="entry name" value="HEAT_ULK4_RUNKEL"/>
</dbReference>
<dbReference type="FunFam" id="1.10.510.10:FF:000571">
    <property type="entry name" value="Maternal embryonic leucine zipper kinase"/>
    <property type="match status" value="1"/>
</dbReference>
<dbReference type="GO" id="GO:0005524">
    <property type="term" value="F:ATP binding"/>
    <property type="evidence" value="ECO:0007669"/>
    <property type="project" value="UniProtKB-UniRule"/>
</dbReference>
<dbReference type="InterPro" id="IPR011989">
    <property type="entry name" value="ARM-like"/>
</dbReference>
<evidence type="ECO:0000259" key="6">
    <source>
        <dbReference type="PROSITE" id="PS50011"/>
    </source>
</evidence>
<dbReference type="SUPFAM" id="SSF56112">
    <property type="entry name" value="Protein kinase-like (PK-like)"/>
    <property type="match status" value="1"/>
</dbReference>
<dbReference type="Gene3D" id="1.10.510.10">
    <property type="entry name" value="Transferase(Phosphotransferase) domain 1"/>
    <property type="match status" value="1"/>
</dbReference>
<dbReference type="OMA" id="FLTHIYR"/>
<evidence type="ECO:0000256" key="5">
    <source>
        <dbReference type="SAM" id="MobiDB-lite"/>
    </source>
</evidence>
<keyword evidence="2 4" id="KW-0547">Nucleotide-binding</keyword>
<comment type="subunit">
    <text evidence="1">Monomer.</text>
</comment>
<feature type="domain" description="Protein kinase" evidence="6">
    <location>
        <begin position="4"/>
        <end position="255"/>
    </location>
</feature>
<protein>
    <submittedName>
        <fullName evidence="7">Protein kinase domain containing protein</fullName>
    </submittedName>
</protein>
<evidence type="ECO:0000256" key="1">
    <source>
        <dbReference type="ARBA" id="ARBA00011245"/>
    </source>
</evidence>
<reference evidence="7 8" key="1">
    <citation type="submission" date="2014-06" db="EMBL/GenBank/DDBJ databases">
        <authorList>
            <person name="Swart Estienne"/>
        </authorList>
    </citation>
    <scope>NUCLEOTIDE SEQUENCE [LARGE SCALE GENOMIC DNA]</scope>
    <source>
        <strain evidence="7 8">130c</strain>
    </source>
</reference>
<evidence type="ECO:0000313" key="7">
    <source>
        <dbReference type="EMBL" id="CDW91611.1"/>
    </source>
</evidence>
<dbReference type="Proteomes" id="UP000039865">
    <property type="component" value="Unassembled WGS sequence"/>
</dbReference>
<dbReference type="InterPro" id="IPR011009">
    <property type="entry name" value="Kinase-like_dom_sf"/>
</dbReference>
<dbReference type="PROSITE" id="PS50011">
    <property type="entry name" value="PROTEIN_KINASE_DOM"/>
    <property type="match status" value="1"/>
</dbReference>
<organism evidence="7 8">
    <name type="scientific">Stylonychia lemnae</name>
    <name type="common">Ciliate</name>
    <dbReference type="NCBI Taxonomy" id="5949"/>
    <lineage>
        <taxon>Eukaryota</taxon>
        <taxon>Sar</taxon>
        <taxon>Alveolata</taxon>
        <taxon>Ciliophora</taxon>
        <taxon>Intramacronucleata</taxon>
        <taxon>Spirotrichea</taxon>
        <taxon>Stichotrichia</taxon>
        <taxon>Sporadotrichida</taxon>
        <taxon>Oxytrichidae</taxon>
        <taxon>Stylonychinae</taxon>
        <taxon>Stylonychia</taxon>
    </lineage>
</organism>
<dbReference type="Pfam" id="PF00069">
    <property type="entry name" value="Pkinase"/>
    <property type="match status" value="1"/>
</dbReference>
<feature type="region of interest" description="Disordered" evidence="5">
    <location>
        <begin position="509"/>
        <end position="543"/>
    </location>
</feature>
<dbReference type="InterPro" id="IPR044591">
    <property type="entry name" value="RUK"/>
</dbReference>
<accession>A0A078BBM2</accession>
<evidence type="ECO:0000256" key="2">
    <source>
        <dbReference type="ARBA" id="ARBA00022741"/>
    </source>
</evidence>
<evidence type="ECO:0000313" key="8">
    <source>
        <dbReference type="Proteomes" id="UP000039865"/>
    </source>
</evidence>